<keyword evidence="3" id="KW-1185">Reference proteome</keyword>
<feature type="region of interest" description="Disordered" evidence="1">
    <location>
        <begin position="46"/>
        <end position="68"/>
    </location>
</feature>
<protein>
    <submittedName>
        <fullName evidence="2">Uncharacterized protein</fullName>
    </submittedName>
</protein>
<evidence type="ECO:0000313" key="3">
    <source>
        <dbReference type="Proteomes" id="UP001381693"/>
    </source>
</evidence>
<dbReference type="AlphaFoldDB" id="A0AAN8WNS8"/>
<organism evidence="2 3">
    <name type="scientific">Halocaridina rubra</name>
    <name type="common">Hawaiian red shrimp</name>
    <dbReference type="NCBI Taxonomy" id="373956"/>
    <lineage>
        <taxon>Eukaryota</taxon>
        <taxon>Metazoa</taxon>
        <taxon>Ecdysozoa</taxon>
        <taxon>Arthropoda</taxon>
        <taxon>Crustacea</taxon>
        <taxon>Multicrustacea</taxon>
        <taxon>Malacostraca</taxon>
        <taxon>Eumalacostraca</taxon>
        <taxon>Eucarida</taxon>
        <taxon>Decapoda</taxon>
        <taxon>Pleocyemata</taxon>
        <taxon>Caridea</taxon>
        <taxon>Atyoidea</taxon>
        <taxon>Atyidae</taxon>
        <taxon>Halocaridina</taxon>
    </lineage>
</organism>
<gene>
    <name evidence="2" type="ORF">SK128_024682</name>
</gene>
<proteinExistence type="predicted"/>
<sequence>MVRNYAQGAKWIPATVKSRAGPLSYKISTKEGQVMKCYQDQIWKGDPPSLERASSAPPGPEKLVVKPSTPLEPKSQTFLYLVVDDATSNPVVPKLFTTKDPFYLNDFFPGPQDIETSVNLTCCFNKLATNSSYQKTRLISAETYVN</sequence>
<dbReference type="Proteomes" id="UP001381693">
    <property type="component" value="Unassembled WGS sequence"/>
</dbReference>
<accession>A0AAN8WNS8</accession>
<evidence type="ECO:0000256" key="1">
    <source>
        <dbReference type="SAM" id="MobiDB-lite"/>
    </source>
</evidence>
<comment type="caution">
    <text evidence="2">The sequence shown here is derived from an EMBL/GenBank/DDBJ whole genome shotgun (WGS) entry which is preliminary data.</text>
</comment>
<dbReference type="EMBL" id="JAXCGZ010017262">
    <property type="protein sequence ID" value="KAK7068402.1"/>
    <property type="molecule type" value="Genomic_DNA"/>
</dbReference>
<reference evidence="2 3" key="1">
    <citation type="submission" date="2023-11" db="EMBL/GenBank/DDBJ databases">
        <title>Halocaridina rubra genome assembly.</title>
        <authorList>
            <person name="Smith C."/>
        </authorList>
    </citation>
    <scope>NUCLEOTIDE SEQUENCE [LARGE SCALE GENOMIC DNA]</scope>
    <source>
        <strain evidence="2">EP-1</strain>
        <tissue evidence="2">Whole</tissue>
    </source>
</reference>
<name>A0AAN8WNS8_HALRR</name>
<evidence type="ECO:0000313" key="2">
    <source>
        <dbReference type="EMBL" id="KAK7068402.1"/>
    </source>
</evidence>